<accession>A0AA88WQ68</accession>
<dbReference type="Proteomes" id="UP001188597">
    <property type="component" value="Unassembled WGS sequence"/>
</dbReference>
<dbReference type="AlphaFoldDB" id="A0AA88WQ68"/>
<keyword evidence="4" id="KW-1185">Reference proteome</keyword>
<dbReference type="InterPro" id="IPR041577">
    <property type="entry name" value="RT_RNaseH_2"/>
</dbReference>
<feature type="region of interest" description="Disordered" evidence="1">
    <location>
        <begin position="125"/>
        <end position="197"/>
    </location>
</feature>
<evidence type="ECO:0000313" key="4">
    <source>
        <dbReference type="Proteomes" id="UP001188597"/>
    </source>
</evidence>
<evidence type="ECO:0000259" key="2">
    <source>
        <dbReference type="Pfam" id="PF17919"/>
    </source>
</evidence>
<protein>
    <recommendedName>
        <fullName evidence="2">Reverse transcriptase/retrotransposon-derived protein RNase H-like domain-containing protein</fullName>
    </recommendedName>
</protein>
<evidence type="ECO:0000313" key="3">
    <source>
        <dbReference type="EMBL" id="KAK3031462.1"/>
    </source>
</evidence>
<reference evidence="3" key="1">
    <citation type="submission" date="2022-12" db="EMBL/GenBank/DDBJ databases">
        <title>Draft genome assemblies for two species of Escallonia (Escalloniales).</title>
        <authorList>
            <person name="Chanderbali A."/>
            <person name="Dervinis C."/>
            <person name="Anghel I."/>
            <person name="Soltis D."/>
            <person name="Soltis P."/>
            <person name="Zapata F."/>
        </authorList>
    </citation>
    <scope>NUCLEOTIDE SEQUENCE</scope>
    <source>
        <strain evidence="3">UCBG64.0493</strain>
        <tissue evidence="3">Leaf</tissue>
    </source>
</reference>
<dbReference type="Pfam" id="PF17919">
    <property type="entry name" value="RT_RNaseH_2"/>
    <property type="match status" value="1"/>
</dbReference>
<feature type="domain" description="Reverse transcriptase/retrotransposon-derived protein RNase H-like" evidence="2">
    <location>
        <begin position="46"/>
        <end position="109"/>
    </location>
</feature>
<dbReference type="InterPro" id="IPR043502">
    <property type="entry name" value="DNA/RNA_pol_sf"/>
</dbReference>
<proteinExistence type="predicted"/>
<dbReference type="EMBL" id="JAVXUP010000304">
    <property type="protein sequence ID" value="KAK3031462.1"/>
    <property type="molecule type" value="Genomic_DNA"/>
</dbReference>
<dbReference type="PANTHER" id="PTHR48475">
    <property type="entry name" value="RIBONUCLEASE H"/>
    <property type="match status" value="1"/>
</dbReference>
<comment type="caution">
    <text evidence="3">The sequence shown here is derived from an EMBL/GenBank/DDBJ whole genome shotgun (WGS) entry which is preliminary data.</text>
</comment>
<gene>
    <name evidence="3" type="ORF">RJ639_036522</name>
</gene>
<sequence length="197" mass="21580">MTSPKTIKQVQELTGRVASLGRFMTRSAERCFLFFKAIRKEKDFVWTDDCQKSFEKLKTYLSSPPLLLKPLPGEDLFLYLSVTEVTVSTVLVREEDKLQKPIYYISKTVLRPLVTVEQESFSSVHKSRDTKAESIEGSGASPKGPSSGGWEATTSFASEGMAVSPDGDATAGMTKSSKGMSGKRSANISLAFMKPSS</sequence>
<dbReference type="PANTHER" id="PTHR48475:SF1">
    <property type="entry name" value="RNASE H TYPE-1 DOMAIN-CONTAINING PROTEIN"/>
    <property type="match status" value="1"/>
</dbReference>
<dbReference type="SUPFAM" id="SSF56672">
    <property type="entry name" value="DNA/RNA polymerases"/>
    <property type="match status" value="1"/>
</dbReference>
<dbReference type="Gene3D" id="3.30.70.270">
    <property type="match status" value="1"/>
</dbReference>
<evidence type="ECO:0000256" key="1">
    <source>
        <dbReference type="SAM" id="MobiDB-lite"/>
    </source>
</evidence>
<feature type="compositionally biased region" description="Polar residues" evidence="1">
    <location>
        <begin position="173"/>
        <end position="188"/>
    </location>
</feature>
<feature type="compositionally biased region" description="Low complexity" evidence="1">
    <location>
        <begin position="137"/>
        <end position="149"/>
    </location>
</feature>
<dbReference type="InterPro" id="IPR043128">
    <property type="entry name" value="Rev_trsase/Diguanyl_cyclase"/>
</dbReference>
<name>A0AA88WQ68_9ASTE</name>
<organism evidence="3 4">
    <name type="scientific">Escallonia herrerae</name>
    <dbReference type="NCBI Taxonomy" id="1293975"/>
    <lineage>
        <taxon>Eukaryota</taxon>
        <taxon>Viridiplantae</taxon>
        <taxon>Streptophyta</taxon>
        <taxon>Embryophyta</taxon>
        <taxon>Tracheophyta</taxon>
        <taxon>Spermatophyta</taxon>
        <taxon>Magnoliopsida</taxon>
        <taxon>eudicotyledons</taxon>
        <taxon>Gunneridae</taxon>
        <taxon>Pentapetalae</taxon>
        <taxon>asterids</taxon>
        <taxon>campanulids</taxon>
        <taxon>Escalloniales</taxon>
        <taxon>Escalloniaceae</taxon>
        <taxon>Escallonia</taxon>
    </lineage>
</organism>